<proteinExistence type="predicted"/>
<evidence type="ECO:0000313" key="2">
    <source>
        <dbReference type="EMBL" id="CAI6351028.1"/>
    </source>
</evidence>
<dbReference type="AlphaFoldDB" id="A0AAV0W5G4"/>
<feature type="region of interest" description="Disordered" evidence="1">
    <location>
        <begin position="1"/>
        <end position="27"/>
    </location>
</feature>
<evidence type="ECO:0000313" key="3">
    <source>
        <dbReference type="Proteomes" id="UP001160148"/>
    </source>
</evidence>
<accession>A0AAV0W5G4</accession>
<organism evidence="2 3">
    <name type="scientific">Macrosiphum euphorbiae</name>
    <name type="common">potato aphid</name>
    <dbReference type="NCBI Taxonomy" id="13131"/>
    <lineage>
        <taxon>Eukaryota</taxon>
        <taxon>Metazoa</taxon>
        <taxon>Ecdysozoa</taxon>
        <taxon>Arthropoda</taxon>
        <taxon>Hexapoda</taxon>
        <taxon>Insecta</taxon>
        <taxon>Pterygota</taxon>
        <taxon>Neoptera</taxon>
        <taxon>Paraneoptera</taxon>
        <taxon>Hemiptera</taxon>
        <taxon>Sternorrhyncha</taxon>
        <taxon>Aphidomorpha</taxon>
        <taxon>Aphidoidea</taxon>
        <taxon>Aphididae</taxon>
        <taxon>Macrosiphini</taxon>
        <taxon>Macrosiphum</taxon>
    </lineage>
</organism>
<name>A0AAV0W5G4_9HEMI</name>
<dbReference type="EMBL" id="CARXXK010000001">
    <property type="protein sequence ID" value="CAI6351028.1"/>
    <property type="molecule type" value="Genomic_DNA"/>
</dbReference>
<comment type="caution">
    <text evidence="2">The sequence shown here is derived from an EMBL/GenBank/DDBJ whole genome shotgun (WGS) entry which is preliminary data.</text>
</comment>
<protein>
    <submittedName>
        <fullName evidence="2">Uncharacterized protein</fullName>
    </submittedName>
</protein>
<sequence length="82" mass="7725">MLTASAQGHGETSPCRSSSLIGGEGGGRGVTKFSEVTAGGGGSCLLTGCNGGGTAAGVNDADVTVSAAAPAEIGTILLCYGY</sequence>
<evidence type="ECO:0000256" key="1">
    <source>
        <dbReference type="SAM" id="MobiDB-lite"/>
    </source>
</evidence>
<gene>
    <name evidence="2" type="ORF">MEUPH1_LOCUS7419</name>
</gene>
<dbReference type="Proteomes" id="UP001160148">
    <property type="component" value="Unassembled WGS sequence"/>
</dbReference>
<reference evidence="2 3" key="1">
    <citation type="submission" date="2023-01" db="EMBL/GenBank/DDBJ databases">
        <authorList>
            <person name="Whitehead M."/>
        </authorList>
    </citation>
    <scope>NUCLEOTIDE SEQUENCE [LARGE SCALE GENOMIC DNA]</scope>
</reference>
<keyword evidence="3" id="KW-1185">Reference proteome</keyword>